<gene>
    <name evidence="3" type="ORF">CN611_14630</name>
</gene>
<accession>A0A2B5XST9</accession>
<evidence type="ECO:0000313" key="3">
    <source>
        <dbReference type="EMBL" id="PEM55343.1"/>
    </source>
</evidence>
<dbReference type="EMBL" id="NUDL01000042">
    <property type="protein sequence ID" value="PEM55343.1"/>
    <property type="molecule type" value="Genomic_DNA"/>
</dbReference>
<comment type="caution">
    <text evidence="3">The sequence shown here is derived from an EMBL/GenBank/DDBJ whole genome shotgun (WGS) entry which is preliminary data.</text>
</comment>
<name>A0A2B5XST9_9BACI</name>
<dbReference type="Pfam" id="PF26078">
    <property type="entry name" value="Baseplate_J_M"/>
    <property type="match status" value="1"/>
</dbReference>
<protein>
    <submittedName>
        <fullName evidence="3">Uncharacterized protein</fullName>
    </submittedName>
</protein>
<dbReference type="InterPro" id="IPR052399">
    <property type="entry name" value="Phage_Baseplate_Assmbl_Protein"/>
</dbReference>
<evidence type="ECO:0000313" key="4">
    <source>
        <dbReference type="Proteomes" id="UP000220621"/>
    </source>
</evidence>
<dbReference type="Pfam" id="PF04865">
    <property type="entry name" value="Baseplate_J"/>
    <property type="match status" value="1"/>
</dbReference>
<dbReference type="RefSeq" id="WP_098102635.1">
    <property type="nucleotide sequence ID" value="NZ_NUDL01000042.1"/>
</dbReference>
<dbReference type="PANTHER" id="PTHR37829">
    <property type="entry name" value="PHAGE-LIKE ELEMENT PBSX PROTEIN XKDT"/>
    <property type="match status" value="1"/>
</dbReference>
<dbReference type="AlphaFoldDB" id="A0A2B5XST9"/>
<sequence length="381" mass="42129">MSIPAWWNESEEDIMKRLLSKIDKKWDKRQGGFIYDVLKPIAVERKAGREEFLKWHQSNFAQYATGIELDIVVADKTPLTRYPARKARGPVIVEGNEGTKLIEGATYISIRYELNNKIIEYKQLEEAVIGADGIAKVEVECVTPGIIGNTSIGTVDLGESIFGVSSVRNPEKIAGGEEAESDDDFRSRYFAYLRESSNSGNIGDYIRWSLSVKNVGGVLVFPVARGKGTVEIMLCDYSFVPATPELIQQVQQVLNPTIEMGDGKAPVGSSVFVVPAIPVKINITVKVPPGGNTEVNKQNLIKEANEYLKECNKAYWRDDASRQSILKESYVVNYLKLGAVVVDVFKPLRVNEMVLNGLQKDVVLTSGQIAVIGEVIINESP</sequence>
<dbReference type="InterPro" id="IPR058531">
    <property type="entry name" value="Baseplate_J_M"/>
</dbReference>
<feature type="domain" description="Baseplate J-like central" evidence="2">
    <location>
        <begin position="197"/>
        <end position="274"/>
    </location>
</feature>
<dbReference type="Proteomes" id="UP000220621">
    <property type="component" value="Unassembled WGS sequence"/>
</dbReference>
<reference evidence="3 4" key="1">
    <citation type="submission" date="2017-09" db="EMBL/GenBank/DDBJ databases">
        <title>Large-scale bioinformatics analysis of Bacillus genomes uncovers conserved roles of natural products in bacterial physiology.</title>
        <authorList>
            <consortium name="Agbiome Team Llc"/>
            <person name="Bleich R.M."/>
            <person name="Grubbs K.J."/>
            <person name="Santa Maria K.C."/>
            <person name="Allen S.E."/>
            <person name="Farag S."/>
            <person name="Shank E.A."/>
            <person name="Bowers A."/>
        </authorList>
    </citation>
    <scope>NUCLEOTIDE SEQUENCE [LARGE SCALE GENOMIC DNA]</scope>
    <source>
        <strain evidence="3 4">AFS010764</strain>
    </source>
</reference>
<organism evidence="3 4">
    <name type="scientific">Bacillus wiedmannii</name>
    <dbReference type="NCBI Taxonomy" id="1890302"/>
    <lineage>
        <taxon>Bacteria</taxon>
        <taxon>Bacillati</taxon>
        <taxon>Bacillota</taxon>
        <taxon>Bacilli</taxon>
        <taxon>Bacillales</taxon>
        <taxon>Bacillaceae</taxon>
        <taxon>Bacillus</taxon>
        <taxon>Bacillus cereus group</taxon>
    </lineage>
</organism>
<evidence type="ECO:0000259" key="1">
    <source>
        <dbReference type="Pfam" id="PF04865"/>
    </source>
</evidence>
<dbReference type="InterPro" id="IPR006949">
    <property type="entry name" value="Barrel_Baseplate_J-like"/>
</dbReference>
<feature type="domain" description="Baseplate protein J-like barrel" evidence="1">
    <location>
        <begin position="93"/>
        <end position="176"/>
    </location>
</feature>
<evidence type="ECO:0000259" key="2">
    <source>
        <dbReference type="Pfam" id="PF26078"/>
    </source>
</evidence>
<proteinExistence type="predicted"/>
<dbReference type="PANTHER" id="PTHR37829:SF3">
    <property type="entry name" value="PROTEIN JAYE-RELATED"/>
    <property type="match status" value="1"/>
</dbReference>